<proteinExistence type="predicted"/>
<keyword evidence="1" id="KW-0732">Signal</keyword>
<evidence type="ECO:0000313" key="3">
    <source>
        <dbReference type="Proteomes" id="UP000185639"/>
    </source>
</evidence>
<dbReference type="Proteomes" id="UP000185639">
    <property type="component" value="Unassembled WGS sequence"/>
</dbReference>
<gene>
    <name evidence="2" type="ORF">SAMN05421686_10244</name>
</gene>
<name>A0A1N7JIV3_9GAMM</name>
<keyword evidence="3" id="KW-1185">Reference proteome</keyword>
<evidence type="ECO:0000313" key="2">
    <source>
        <dbReference type="EMBL" id="SIS49257.1"/>
    </source>
</evidence>
<dbReference type="STRING" id="484498.SAMN05421686_10244"/>
<feature type="signal peptide" evidence="1">
    <location>
        <begin position="1"/>
        <end position="26"/>
    </location>
</feature>
<reference evidence="3" key="1">
    <citation type="submission" date="2017-01" db="EMBL/GenBank/DDBJ databases">
        <authorList>
            <person name="Varghese N."/>
            <person name="Submissions S."/>
        </authorList>
    </citation>
    <scope>NUCLEOTIDE SEQUENCE [LARGE SCALE GENOMIC DNA]</scope>
    <source>
        <strain evidence="3">DSM 24913</strain>
    </source>
</reference>
<dbReference type="EMBL" id="FTOH01000002">
    <property type="protein sequence ID" value="SIS49257.1"/>
    <property type="molecule type" value="Genomic_DNA"/>
</dbReference>
<dbReference type="RefSeq" id="WP_076514224.1">
    <property type="nucleotide sequence ID" value="NZ_FTOH01000002.1"/>
</dbReference>
<dbReference type="InterPro" id="IPR010239">
    <property type="entry name" value="CHP02001"/>
</dbReference>
<sequence>MKKLTKAIALAGVMTTGLTGAQLAQAEVDVSASAAVANMYLWRGTNLGSPGVPAVSGDLSVSSGGAYGGVWASSGDTSAGTEFDLYVGYGGEVEDFSYDISAWTYVYPGSPDDEDTLADESESNLGELSELILSLGYAGASFSYYYPLAGDGNDDYSYMTLGYGIDAYSATIGISDDEGEDADYVHLDLSYAYNDNISFTLSKVIDKTDAEDFDSADSEEIDDDLLVVVSYSLPIDL</sequence>
<feature type="chain" id="PRO_5013201680" description="Histidine kinase" evidence="1">
    <location>
        <begin position="27"/>
        <end position="237"/>
    </location>
</feature>
<evidence type="ECO:0000256" key="1">
    <source>
        <dbReference type="SAM" id="SignalP"/>
    </source>
</evidence>
<organism evidence="2 3">
    <name type="scientific">Thalassolituus maritimus</name>
    <dbReference type="NCBI Taxonomy" id="484498"/>
    <lineage>
        <taxon>Bacteria</taxon>
        <taxon>Pseudomonadati</taxon>
        <taxon>Pseudomonadota</taxon>
        <taxon>Gammaproteobacteria</taxon>
        <taxon>Oceanospirillales</taxon>
        <taxon>Oceanospirillaceae</taxon>
        <taxon>Thalassolituus</taxon>
    </lineage>
</organism>
<dbReference type="OrthoDB" id="9793561at2"/>
<dbReference type="AlphaFoldDB" id="A0A1N7JIV3"/>
<evidence type="ECO:0008006" key="4">
    <source>
        <dbReference type="Google" id="ProtNLM"/>
    </source>
</evidence>
<accession>A0A1N7JIV3</accession>
<protein>
    <recommendedName>
        <fullName evidence="4">Histidine kinase</fullName>
    </recommendedName>
</protein>
<dbReference type="NCBIfam" id="TIGR02001">
    <property type="entry name" value="gcw_chp"/>
    <property type="match status" value="1"/>
</dbReference>
<dbReference type="Pfam" id="PF09694">
    <property type="entry name" value="Gcw_chp"/>
    <property type="match status" value="1"/>
</dbReference>